<dbReference type="InterPro" id="IPR010451">
    <property type="entry name" value="Acetoacetate_decarboxylase"/>
</dbReference>
<dbReference type="Proteomes" id="UP000758603">
    <property type="component" value="Unassembled WGS sequence"/>
</dbReference>
<keyword evidence="6" id="KW-0503">Monooxygenase</keyword>
<keyword evidence="10" id="KW-1185">Reference proteome</keyword>
<keyword evidence="5" id="KW-0560">Oxidoreductase</keyword>
<keyword evidence="4" id="KW-0274">FAD</keyword>
<dbReference type="SUPFAM" id="SSF160104">
    <property type="entry name" value="Acetoacetate decarboxylase-like"/>
    <property type="match status" value="1"/>
</dbReference>
<dbReference type="OrthoDB" id="1047367at2759"/>
<dbReference type="AlphaFoldDB" id="A0A9P8UE54"/>
<reference evidence="9" key="1">
    <citation type="journal article" date="2021" name="Nat. Commun.">
        <title>Genetic determinants of endophytism in the Arabidopsis root mycobiome.</title>
        <authorList>
            <person name="Mesny F."/>
            <person name="Miyauchi S."/>
            <person name="Thiergart T."/>
            <person name="Pickel B."/>
            <person name="Atanasova L."/>
            <person name="Karlsson M."/>
            <person name="Huettel B."/>
            <person name="Barry K.W."/>
            <person name="Haridas S."/>
            <person name="Chen C."/>
            <person name="Bauer D."/>
            <person name="Andreopoulos W."/>
            <person name="Pangilinan J."/>
            <person name="LaButti K."/>
            <person name="Riley R."/>
            <person name="Lipzen A."/>
            <person name="Clum A."/>
            <person name="Drula E."/>
            <person name="Henrissat B."/>
            <person name="Kohler A."/>
            <person name="Grigoriev I.V."/>
            <person name="Martin F.M."/>
            <person name="Hacquard S."/>
        </authorList>
    </citation>
    <scope>NUCLEOTIDE SEQUENCE</scope>
    <source>
        <strain evidence="9">MPI-SDFR-AT-0073</strain>
    </source>
</reference>
<evidence type="ECO:0000256" key="3">
    <source>
        <dbReference type="ARBA" id="ARBA00022630"/>
    </source>
</evidence>
<dbReference type="InterPro" id="IPR036188">
    <property type="entry name" value="FAD/NAD-bd_sf"/>
</dbReference>
<dbReference type="Pfam" id="PF01494">
    <property type="entry name" value="FAD_binding_3"/>
    <property type="match status" value="1"/>
</dbReference>
<accession>A0A9P8UE54</accession>
<gene>
    <name evidence="9" type="ORF">BKA67DRAFT_593957</name>
</gene>
<evidence type="ECO:0000256" key="2">
    <source>
        <dbReference type="ARBA" id="ARBA00007992"/>
    </source>
</evidence>
<evidence type="ECO:0000256" key="1">
    <source>
        <dbReference type="ARBA" id="ARBA00005179"/>
    </source>
</evidence>
<protein>
    <recommendedName>
        <fullName evidence="8">FAD-binding domain-containing protein</fullName>
    </recommendedName>
</protein>
<comment type="caution">
    <text evidence="9">The sequence shown here is derived from an EMBL/GenBank/DDBJ whole genome shotgun (WGS) entry which is preliminary data.</text>
</comment>
<comment type="similarity">
    <text evidence="2">Belongs to the paxM FAD-dependent monooxygenase family.</text>
</comment>
<evidence type="ECO:0000256" key="4">
    <source>
        <dbReference type="ARBA" id="ARBA00022827"/>
    </source>
</evidence>
<dbReference type="Gene3D" id="3.50.50.60">
    <property type="entry name" value="FAD/NAD(P)-binding domain"/>
    <property type="match status" value="1"/>
</dbReference>
<dbReference type="RefSeq" id="XP_045954790.1">
    <property type="nucleotide sequence ID" value="XM_046105001.1"/>
</dbReference>
<dbReference type="PRINTS" id="PR00420">
    <property type="entry name" value="RNGMNOXGNASE"/>
</dbReference>
<dbReference type="InterPro" id="IPR023375">
    <property type="entry name" value="ADC_dom_sf"/>
</dbReference>
<name>A0A9P8UE54_9PEZI</name>
<dbReference type="Pfam" id="PF06314">
    <property type="entry name" value="ADC"/>
    <property type="match status" value="1"/>
</dbReference>
<dbReference type="Gene3D" id="2.40.400.10">
    <property type="entry name" value="Acetoacetate decarboxylase-like"/>
    <property type="match status" value="1"/>
</dbReference>
<sequence>MATNGVNGVHPTTNGTTNGTSHNPLVHDYPEPLKIVIVGAGLGGLSAAIALRRQGHEVTIYEQSRFANETGAAVHLAPNSNGLLRHWGIFAENFGGTLMKTLAEYRETGGLVKEVDLSIPNQMWQHPWHLVHRVALHDNLKKAATSKDEPGPAATLQLSSRVLEVDPEAGKVVFEDGTIVEADVIVGADGIYSKTRNAVDGGASKLFGSGKAAFRFLIDRKVALEDPITKPLVEKRNVLSMWYGSDRRVVMYPCNDNETLNFVLIHPDSESHATPGDEWNKQGSIEQVLKVYQDFDPALKQLISKVDPAELKVWQLLDMDKLPTWTKEKLALIGDAAHPFTPHQGQGAGQAMEDAAALATVLPAGTAPSHVAERLKLYEKIRYDRGHAIQEYSRQAGRDWIGGKPQIDMMSYTAYNFGHDEIDNSANIFKRWLWSQKTDMYWRMPVGFGPYPGPRQDHLGRLRDGTLERTFKTASIKFKTSRTYLETLFPNSQYKFASPATVCQASISITQLGNMSWLGGGGYNHCGLYIHGVQYTKKDGTSMIGTHLPVLFESLCDPIVSGRDELGMNKVFCDVDIKRNANTYKAQCSWRGAKFLDFELDDLKEDDPKSEHGTIGGEADYGILTYKYIPAVGKPGVADVEYACVVPHEEESKYAPATVRSVARSAKPTLKFDAGDWKSLPTLHHITAALAEIPIYEIVSAKVVEGTGVPDVSACRRIE</sequence>
<dbReference type="InterPro" id="IPR050493">
    <property type="entry name" value="FAD-dep_Monooxygenase_BioMet"/>
</dbReference>
<dbReference type="GO" id="GO:0071949">
    <property type="term" value="F:FAD binding"/>
    <property type="evidence" value="ECO:0007669"/>
    <property type="project" value="InterPro"/>
</dbReference>
<dbReference type="SUPFAM" id="SSF54373">
    <property type="entry name" value="FAD-linked reductases, C-terminal domain"/>
    <property type="match status" value="1"/>
</dbReference>
<feature type="domain" description="FAD-binding" evidence="8">
    <location>
        <begin position="34"/>
        <end position="389"/>
    </location>
</feature>
<comment type="pathway">
    <text evidence="1">Secondary metabolite biosynthesis.</text>
</comment>
<keyword evidence="3" id="KW-0285">Flavoprotein</keyword>
<dbReference type="SUPFAM" id="SSF51905">
    <property type="entry name" value="FAD/NAD(P)-binding domain"/>
    <property type="match status" value="1"/>
</dbReference>
<dbReference type="EMBL" id="JAGPXC010000007">
    <property type="protein sequence ID" value="KAH6648283.1"/>
    <property type="molecule type" value="Genomic_DNA"/>
</dbReference>
<dbReference type="GeneID" id="70133892"/>
<feature type="region of interest" description="Disordered" evidence="7">
    <location>
        <begin position="1"/>
        <end position="22"/>
    </location>
</feature>
<evidence type="ECO:0000313" key="10">
    <source>
        <dbReference type="Proteomes" id="UP000758603"/>
    </source>
</evidence>
<dbReference type="PANTHER" id="PTHR13789:SF261">
    <property type="entry name" value="HYDROXYLASE, PUTATIVE (AFU_ORTHOLOGUE AFUA_7G00590)-RELATED"/>
    <property type="match status" value="1"/>
</dbReference>
<dbReference type="GO" id="GO:0004497">
    <property type="term" value="F:monooxygenase activity"/>
    <property type="evidence" value="ECO:0007669"/>
    <property type="project" value="UniProtKB-KW"/>
</dbReference>
<organism evidence="9 10">
    <name type="scientific">Truncatella angustata</name>
    <dbReference type="NCBI Taxonomy" id="152316"/>
    <lineage>
        <taxon>Eukaryota</taxon>
        <taxon>Fungi</taxon>
        <taxon>Dikarya</taxon>
        <taxon>Ascomycota</taxon>
        <taxon>Pezizomycotina</taxon>
        <taxon>Sordariomycetes</taxon>
        <taxon>Xylariomycetidae</taxon>
        <taxon>Amphisphaeriales</taxon>
        <taxon>Sporocadaceae</taxon>
        <taxon>Truncatella</taxon>
    </lineage>
</organism>
<dbReference type="PANTHER" id="PTHR13789">
    <property type="entry name" value="MONOOXYGENASE"/>
    <property type="match status" value="1"/>
</dbReference>
<evidence type="ECO:0000313" key="9">
    <source>
        <dbReference type="EMBL" id="KAH6648283.1"/>
    </source>
</evidence>
<dbReference type="GO" id="GO:0016829">
    <property type="term" value="F:lyase activity"/>
    <property type="evidence" value="ECO:0007669"/>
    <property type="project" value="InterPro"/>
</dbReference>
<evidence type="ECO:0000259" key="8">
    <source>
        <dbReference type="Pfam" id="PF01494"/>
    </source>
</evidence>
<evidence type="ECO:0000256" key="7">
    <source>
        <dbReference type="SAM" id="MobiDB-lite"/>
    </source>
</evidence>
<evidence type="ECO:0000256" key="5">
    <source>
        <dbReference type="ARBA" id="ARBA00023002"/>
    </source>
</evidence>
<proteinExistence type="inferred from homology"/>
<dbReference type="InterPro" id="IPR002938">
    <property type="entry name" value="FAD-bd"/>
</dbReference>
<evidence type="ECO:0000256" key="6">
    <source>
        <dbReference type="ARBA" id="ARBA00023033"/>
    </source>
</evidence>